<dbReference type="EMBL" id="KL661849">
    <property type="protein sequence ID" value="KFA60173.1"/>
    <property type="molecule type" value="Genomic_DNA"/>
</dbReference>
<dbReference type="STRING" id="1283841.A0A084Q888"/>
<sequence>MALVNWATDTNGTAAAFGVYAVAFNLGPTTIIDSIRTSMWHGSTFGSAYAVKIAMNNAMNIVVRVITGAIRDADNDSYEHVVIVYVVLAAASVLVSITLLALSRCSIDLGNLQWTRKQRNADGSWSAFFWGVATGNNS</sequence>
<keyword evidence="3" id="KW-1185">Reference proteome</keyword>
<accession>A0A084Q888</accession>
<protein>
    <recommendedName>
        <fullName evidence="4">Major facilitator superfamily (MFS) profile domain-containing protein</fullName>
    </recommendedName>
</protein>
<dbReference type="AlphaFoldDB" id="A0A084Q888"/>
<keyword evidence="1" id="KW-0472">Membrane</keyword>
<name>A0A084Q888_STAC4</name>
<dbReference type="SUPFAM" id="SSF103473">
    <property type="entry name" value="MFS general substrate transporter"/>
    <property type="match status" value="1"/>
</dbReference>
<keyword evidence="1" id="KW-0812">Transmembrane</keyword>
<evidence type="ECO:0000313" key="2">
    <source>
        <dbReference type="EMBL" id="KFA60173.1"/>
    </source>
</evidence>
<proteinExistence type="predicted"/>
<reference evidence="2 3" key="1">
    <citation type="journal article" date="2014" name="BMC Genomics">
        <title>Comparative genome sequencing reveals chemotype-specific gene clusters in the toxigenic black mold Stachybotrys.</title>
        <authorList>
            <person name="Semeiks J."/>
            <person name="Borek D."/>
            <person name="Otwinowski Z."/>
            <person name="Grishin N.V."/>
        </authorList>
    </citation>
    <scope>NUCLEOTIDE SEQUENCE [LARGE SCALE GENOMIC DNA]</scope>
    <source>
        <strain evidence="2 3">IBT 40285</strain>
    </source>
</reference>
<organism evidence="2 3">
    <name type="scientific">Stachybotrys chlorohalonatus (strain IBT 40285)</name>
    <dbReference type="NCBI Taxonomy" id="1283841"/>
    <lineage>
        <taxon>Eukaryota</taxon>
        <taxon>Fungi</taxon>
        <taxon>Dikarya</taxon>
        <taxon>Ascomycota</taxon>
        <taxon>Pezizomycotina</taxon>
        <taxon>Sordariomycetes</taxon>
        <taxon>Hypocreomycetidae</taxon>
        <taxon>Hypocreales</taxon>
        <taxon>Stachybotryaceae</taxon>
        <taxon>Stachybotrys</taxon>
    </lineage>
</organism>
<evidence type="ECO:0000313" key="3">
    <source>
        <dbReference type="Proteomes" id="UP000028524"/>
    </source>
</evidence>
<dbReference type="HOGENOM" id="CLU_1856608_0_0_1"/>
<gene>
    <name evidence="2" type="ORF">S40285_09745</name>
</gene>
<evidence type="ECO:0008006" key="4">
    <source>
        <dbReference type="Google" id="ProtNLM"/>
    </source>
</evidence>
<feature type="transmembrane region" description="Helical" evidence="1">
    <location>
        <begin position="82"/>
        <end position="102"/>
    </location>
</feature>
<evidence type="ECO:0000256" key="1">
    <source>
        <dbReference type="SAM" id="Phobius"/>
    </source>
</evidence>
<dbReference type="InterPro" id="IPR036259">
    <property type="entry name" value="MFS_trans_sf"/>
</dbReference>
<dbReference type="OrthoDB" id="424834at2759"/>
<dbReference type="InParanoid" id="A0A084Q888"/>
<dbReference type="Proteomes" id="UP000028524">
    <property type="component" value="Unassembled WGS sequence"/>
</dbReference>
<keyword evidence="1" id="KW-1133">Transmembrane helix</keyword>